<reference evidence="3 4" key="1">
    <citation type="submission" date="2015-07" db="EMBL/GenBank/DDBJ databases">
        <title>Comparative genomics of the Sigatoka disease complex on banana suggests a link between parallel evolutionary changes in Pseudocercospora fijiensis and Pseudocercospora eumusae and increased virulence on the banana host.</title>
        <authorList>
            <person name="Chang T.-C."/>
            <person name="Salvucci A."/>
            <person name="Crous P.W."/>
            <person name="Stergiopoulos I."/>
        </authorList>
    </citation>
    <scope>NUCLEOTIDE SEQUENCE [LARGE SCALE GENOMIC DNA]</scope>
    <source>
        <strain evidence="3 4">CBS 116634</strain>
    </source>
</reference>
<dbReference type="EMBL" id="LFZO01000424">
    <property type="protein sequence ID" value="KXT08599.1"/>
    <property type="molecule type" value="Genomic_DNA"/>
</dbReference>
<feature type="chain" id="PRO_5007297099" evidence="2">
    <location>
        <begin position="26"/>
        <end position="444"/>
    </location>
</feature>
<dbReference type="PANTHER" id="PTHR40788">
    <property type="entry name" value="CLR5 DOMAIN-CONTAINING PROTEIN-RELATED"/>
    <property type="match status" value="1"/>
</dbReference>
<keyword evidence="2" id="KW-0732">Signal</keyword>
<dbReference type="AlphaFoldDB" id="A0A139I1Q3"/>
<keyword evidence="4" id="KW-1185">Reference proteome</keyword>
<feature type="compositionally biased region" description="Basic and acidic residues" evidence="1">
    <location>
        <begin position="246"/>
        <end position="264"/>
    </location>
</feature>
<dbReference type="Proteomes" id="UP000073492">
    <property type="component" value="Unassembled WGS sequence"/>
</dbReference>
<feature type="region of interest" description="Disordered" evidence="1">
    <location>
        <begin position="231"/>
        <end position="322"/>
    </location>
</feature>
<sequence length="444" mass="49395">MALLLLGSIAVLGQLLQWQIAGIMAHYRYGNLSVGPYTSFDTQLDIELARYLARYPNFSRALQREMENYLREVSLADGGCCCHCSKCGRALDNEDGKDDYEDEEVTPARIKNAESKNKETGPPPEPDFDPARFDADLVKLHASYGGGRQRAATKKKVVQQYLRTKTTPITYLEDSIADEPEQADQIMIAARQQDFINEQLTLACTSGLIPPPDNGHTLSLAVRAGIENPVRQQRNRRYRASVGAKEIAHQPCQDKHNQLDHGHQPEPCSTSPPYHDGKYRNSQDSSAPSQPEPKVKQKTRPGDRRDSVADATPSDAQAAAIPVTDLNKSQPIVAVQVSEASKKLFLRMLGALPVNITGRSPVHFNEFVMTMLDAGFTVEHSGQCRGSGVNFKDTQCKYGGRNISFHRPHPDPKIHHHKLRTWGKRLQDKFGWSEESFQTGSSHG</sequence>
<feature type="signal peptide" evidence="2">
    <location>
        <begin position="1"/>
        <end position="25"/>
    </location>
</feature>
<feature type="compositionally biased region" description="Low complexity" evidence="1">
    <location>
        <begin position="309"/>
        <end position="320"/>
    </location>
</feature>
<protein>
    <submittedName>
        <fullName evidence="3">Uncharacterized protein</fullName>
    </submittedName>
</protein>
<feature type="region of interest" description="Disordered" evidence="1">
    <location>
        <begin position="93"/>
        <end position="129"/>
    </location>
</feature>
<feature type="compositionally biased region" description="Acidic residues" evidence="1">
    <location>
        <begin position="95"/>
        <end position="105"/>
    </location>
</feature>
<evidence type="ECO:0000313" key="3">
    <source>
        <dbReference type="EMBL" id="KXT08599.1"/>
    </source>
</evidence>
<gene>
    <name evidence="3" type="ORF">AC579_6109</name>
</gene>
<dbReference type="PANTHER" id="PTHR40788:SF1">
    <property type="entry name" value="IPA PROTEIN"/>
    <property type="match status" value="1"/>
</dbReference>
<evidence type="ECO:0000256" key="2">
    <source>
        <dbReference type="SAM" id="SignalP"/>
    </source>
</evidence>
<accession>A0A139I1Q3</accession>
<name>A0A139I1Q3_9PEZI</name>
<comment type="caution">
    <text evidence="3">The sequence shown here is derived from an EMBL/GenBank/DDBJ whole genome shotgun (WGS) entry which is preliminary data.</text>
</comment>
<proteinExistence type="predicted"/>
<evidence type="ECO:0000313" key="4">
    <source>
        <dbReference type="Proteomes" id="UP000073492"/>
    </source>
</evidence>
<evidence type="ECO:0000256" key="1">
    <source>
        <dbReference type="SAM" id="MobiDB-lite"/>
    </source>
</evidence>
<organism evidence="3 4">
    <name type="scientific">Pseudocercospora musae</name>
    <dbReference type="NCBI Taxonomy" id="113226"/>
    <lineage>
        <taxon>Eukaryota</taxon>
        <taxon>Fungi</taxon>
        <taxon>Dikarya</taxon>
        <taxon>Ascomycota</taxon>
        <taxon>Pezizomycotina</taxon>
        <taxon>Dothideomycetes</taxon>
        <taxon>Dothideomycetidae</taxon>
        <taxon>Mycosphaerellales</taxon>
        <taxon>Mycosphaerellaceae</taxon>
        <taxon>Pseudocercospora</taxon>
    </lineage>
</organism>